<evidence type="ECO:0000256" key="6">
    <source>
        <dbReference type="SAM" id="MobiDB-lite"/>
    </source>
</evidence>
<dbReference type="InterPro" id="IPR050815">
    <property type="entry name" value="TF_fung"/>
</dbReference>
<feature type="domain" description="Zn(2)-C6 fungal-type" evidence="7">
    <location>
        <begin position="31"/>
        <end position="61"/>
    </location>
</feature>
<keyword evidence="3" id="KW-0805">Transcription regulation</keyword>
<evidence type="ECO:0000256" key="5">
    <source>
        <dbReference type="ARBA" id="ARBA00023242"/>
    </source>
</evidence>
<dbReference type="PANTHER" id="PTHR47338:SF10">
    <property type="entry name" value="TRANSCRIPTION FACTOR DOMAIN-CONTAINING PROTEIN-RELATED"/>
    <property type="match status" value="1"/>
</dbReference>
<evidence type="ECO:0000256" key="3">
    <source>
        <dbReference type="ARBA" id="ARBA00023015"/>
    </source>
</evidence>
<evidence type="ECO:0000259" key="7">
    <source>
        <dbReference type="PROSITE" id="PS50048"/>
    </source>
</evidence>
<feature type="compositionally biased region" description="Polar residues" evidence="6">
    <location>
        <begin position="719"/>
        <end position="733"/>
    </location>
</feature>
<evidence type="ECO:0000256" key="2">
    <source>
        <dbReference type="ARBA" id="ARBA00022723"/>
    </source>
</evidence>
<gene>
    <name evidence="8" type="ORF">N0V93_005377</name>
</gene>
<dbReference type="InterPro" id="IPR001138">
    <property type="entry name" value="Zn2Cys6_DnaBD"/>
</dbReference>
<dbReference type="CDD" id="cd12148">
    <property type="entry name" value="fungal_TF_MHR"/>
    <property type="match status" value="1"/>
</dbReference>
<organism evidence="8 9">
    <name type="scientific">Gnomoniopsis smithogilvyi</name>
    <dbReference type="NCBI Taxonomy" id="1191159"/>
    <lineage>
        <taxon>Eukaryota</taxon>
        <taxon>Fungi</taxon>
        <taxon>Dikarya</taxon>
        <taxon>Ascomycota</taxon>
        <taxon>Pezizomycotina</taxon>
        <taxon>Sordariomycetes</taxon>
        <taxon>Sordariomycetidae</taxon>
        <taxon>Diaporthales</taxon>
        <taxon>Gnomoniaceae</taxon>
        <taxon>Gnomoniopsis</taxon>
    </lineage>
</organism>
<evidence type="ECO:0000313" key="8">
    <source>
        <dbReference type="EMBL" id="KAJ4391757.1"/>
    </source>
</evidence>
<feature type="region of interest" description="Disordered" evidence="6">
    <location>
        <begin position="1"/>
        <end position="26"/>
    </location>
</feature>
<dbReference type="AlphaFoldDB" id="A0A9W9CWP2"/>
<keyword evidence="5" id="KW-0539">Nucleus</keyword>
<name>A0A9W9CWP2_9PEZI</name>
<proteinExistence type="predicted"/>
<dbReference type="GO" id="GO:0000981">
    <property type="term" value="F:DNA-binding transcription factor activity, RNA polymerase II-specific"/>
    <property type="evidence" value="ECO:0007669"/>
    <property type="project" value="InterPro"/>
</dbReference>
<feature type="compositionally biased region" description="Basic and acidic residues" evidence="6">
    <location>
        <begin position="94"/>
        <end position="115"/>
    </location>
</feature>
<evidence type="ECO:0000256" key="4">
    <source>
        <dbReference type="ARBA" id="ARBA00023163"/>
    </source>
</evidence>
<dbReference type="GO" id="GO:0005634">
    <property type="term" value="C:nucleus"/>
    <property type="evidence" value="ECO:0007669"/>
    <property type="project" value="UniProtKB-SubCell"/>
</dbReference>
<feature type="region of interest" description="Disordered" evidence="6">
    <location>
        <begin position="94"/>
        <end position="149"/>
    </location>
</feature>
<sequence>MLDEGVSSATEATNDKGPVNGGSTDEFEPLACLACRSRKLKCDRAKPACARCLKLKADCTYPESRRKPAFKRRNVKDLAERLAQVEVLLKDAAGKIESTRPEEKRARAHQDHDGKAAQGNAQDDAAPKDHVPFGHGADGSSSWTSPPGIAGLPFEMPDMQYQPRAANAGATSYELLGLGLFEALPPAEMIEELHQAYFMKQHPLIPILHPARYMQSFYSAPHRRPPMCLQYAVWTIATLGHEKYSHYHDVFHRRCRHYLEEDELKGDGEHFLTVAHAQAWALVATAEARNMWFTKAAMSASRCIKLLHMMGLHRLDDPNAEFEMMPTILPPKDWIELEERRRVFWGAFSIDSHASISTGWPTLIDADEVTTHLPSSEEAFNQGREEETCRLHDVFTGSSYSSFAATAVVCHLFNRIMKHANRSQPSDCAEDFAYGKYWNRHRELDNLLSGAFMFLPERFRLPQNVREPVAIHTNLNLHAAVICLHNSAYEMANEHNLPEHLKTMIKTRLLSASNEVVNILKLTSHTNAGYRSPLIALAFYVASSVYTSQAQEEGMTPIYSANIEFLYTAMEAIGKQNRITLAFLRQAIAELKQAGLESFVRVPKLPPQLDPIAGDTPPCGQIPLFARSRVSKRTTGILPPLPGRLPLNKPLGSRPPNFQIFDAFDSYTKLLDPQSLDSNTSETEGRKRRRVNLSPEPASVALAHENLTWCQHGPVEELASSTSTPIGSTMSSGSRKDPKDPLQFNLPHRGSSSTSGSSPLAVGTSSSTSMSSSASPGYTMHGTEDQVPNDKNVTADQLGSTHVFSLPGTTGTLPVAGMNGMGLDMFQDFEIQDPSPGFTEVTEDMLNDTSWMMLNDVDVNGQTWDIDVRGTGVG</sequence>
<dbReference type="PROSITE" id="PS50048">
    <property type="entry name" value="ZN2_CY6_FUNGAL_2"/>
    <property type="match status" value="1"/>
</dbReference>
<dbReference type="Pfam" id="PF04082">
    <property type="entry name" value="Fungal_trans"/>
    <property type="match status" value="1"/>
</dbReference>
<keyword evidence="2" id="KW-0479">Metal-binding</keyword>
<reference evidence="8" key="1">
    <citation type="submission" date="2022-10" db="EMBL/GenBank/DDBJ databases">
        <title>Tapping the CABI collections for fungal endophytes: first genome assemblies for Collariella, Neodidymelliopsis, Ascochyta clinopodiicola, Didymella pomorum, Didymosphaeria variabile, Neocosmospora piperis and Neocucurbitaria cava.</title>
        <authorList>
            <person name="Hill R."/>
        </authorList>
    </citation>
    <scope>NUCLEOTIDE SEQUENCE</scope>
    <source>
        <strain evidence="8">IMI 355082</strain>
    </source>
</reference>
<evidence type="ECO:0000256" key="1">
    <source>
        <dbReference type="ARBA" id="ARBA00004123"/>
    </source>
</evidence>
<dbReference type="CDD" id="cd00067">
    <property type="entry name" value="GAL4"/>
    <property type="match status" value="1"/>
</dbReference>
<dbReference type="SMART" id="SM00066">
    <property type="entry name" value="GAL4"/>
    <property type="match status" value="1"/>
</dbReference>
<feature type="region of interest" description="Disordered" evidence="6">
    <location>
        <begin position="716"/>
        <end position="794"/>
    </location>
</feature>
<accession>A0A9W9CWP2</accession>
<dbReference type="GO" id="GO:0006351">
    <property type="term" value="P:DNA-templated transcription"/>
    <property type="evidence" value="ECO:0007669"/>
    <property type="project" value="InterPro"/>
</dbReference>
<feature type="compositionally biased region" description="Low complexity" evidence="6">
    <location>
        <begin position="750"/>
        <end position="775"/>
    </location>
</feature>
<dbReference type="Proteomes" id="UP001140453">
    <property type="component" value="Unassembled WGS sequence"/>
</dbReference>
<comment type="caution">
    <text evidence="8">The sequence shown here is derived from an EMBL/GenBank/DDBJ whole genome shotgun (WGS) entry which is preliminary data.</text>
</comment>
<comment type="subcellular location">
    <subcellularLocation>
        <location evidence="1">Nucleus</location>
    </subcellularLocation>
</comment>
<dbReference type="GO" id="GO:0008270">
    <property type="term" value="F:zinc ion binding"/>
    <property type="evidence" value="ECO:0007669"/>
    <property type="project" value="InterPro"/>
</dbReference>
<dbReference type="InterPro" id="IPR007219">
    <property type="entry name" value="XnlR_reg_dom"/>
</dbReference>
<evidence type="ECO:0000313" key="9">
    <source>
        <dbReference type="Proteomes" id="UP001140453"/>
    </source>
</evidence>
<dbReference type="Pfam" id="PF00172">
    <property type="entry name" value="Zn_clus"/>
    <property type="match status" value="1"/>
</dbReference>
<dbReference type="Gene3D" id="4.10.240.10">
    <property type="entry name" value="Zn(2)-C6 fungal-type DNA-binding domain"/>
    <property type="match status" value="1"/>
</dbReference>
<dbReference type="SMART" id="SM00906">
    <property type="entry name" value="Fungal_trans"/>
    <property type="match status" value="1"/>
</dbReference>
<dbReference type="InterPro" id="IPR036864">
    <property type="entry name" value="Zn2-C6_fun-type_DNA-bd_sf"/>
</dbReference>
<dbReference type="PROSITE" id="PS00463">
    <property type="entry name" value="ZN2_CY6_FUNGAL_1"/>
    <property type="match status" value="1"/>
</dbReference>
<keyword evidence="9" id="KW-1185">Reference proteome</keyword>
<dbReference type="EMBL" id="JAPEVB010000003">
    <property type="protein sequence ID" value="KAJ4391757.1"/>
    <property type="molecule type" value="Genomic_DNA"/>
</dbReference>
<keyword evidence="4" id="KW-0804">Transcription</keyword>
<dbReference type="OrthoDB" id="4456959at2759"/>
<dbReference type="PANTHER" id="PTHR47338">
    <property type="entry name" value="ZN(II)2CYS6 TRANSCRIPTION FACTOR (EUROFUNG)-RELATED"/>
    <property type="match status" value="1"/>
</dbReference>
<dbReference type="SUPFAM" id="SSF57701">
    <property type="entry name" value="Zn2/Cys6 DNA-binding domain"/>
    <property type="match status" value="1"/>
</dbReference>
<dbReference type="GO" id="GO:0003677">
    <property type="term" value="F:DNA binding"/>
    <property type="evidence" value="ECO:0007669"/>
    <property type="project" value="InterPro"/>
</dbReference>
<feature type="region of interest" description="Disordered" evidence="6">
    <location>
        <begin position="672"/>
        <end position="695"/>
    </location>
</feature>
<protein>
    <recommendedName>
        <fullName evidence="7">Zn(2)-C6 fungal-type domain-containing protein</fullName>
    </recommendedName>
</protein>